<name>A0ABY5NJ01_9MICO</name>
<proteinExistence type="predicted"/>
<accession>A0ABY5NJ01</accession>
<evidence type="ECO:0000313" key="1">
    <source>
        <dbReference type="EMBL" id="UUT35133.1"/>
    </source>
</evidence>
<protein>
    <submittedName>
        <fullName evidence="1">Uncharacterized protein</fullName>
    </submittedName>
</protein>
<dbReference type="Proteomes" id="UP001054811">
    <property type="component" value="Chromosome"/>
</dbReference>
<dbReference type="EMBL" id="CP091139">
    <property type="protein sequence ID" value="UUT35133.1"/>
    <property type="molecule type" value="Genomic_DNA"/>
</dbReference>
<keyword evidence="2" id="KW-1185">Reference proteome</keyword>
<sequence length="490" mass="54044">MRLHGASTEQLTAEASWTDIVDNPGDTRWRERPSSGHAFTTVTNEHERLAVFEPRPEEGMPREQADLDDPTVWFHRVAHDFGDTKHRRVSYRLRASTRFREYFPPALLVGDPTVAFDDGASTVSAELAVSVPSSARPAPPIVHSAIPLFRWSHDDPAGGGPVAVDEGVGQPGQPIAVRHERLAGVRIYLQRPWFSSGEGELLAVLTGNAVSSAGPVSAWAQDPIWADDASVRSVSLGNTELEEPWHGLGLDDEVQPARPITVADGLTLPLTADGAKTYRARAWGYRPEFNEERGLWYVDVAVSPGASAWPFLRLAVARYQPESLAGLELSAPVRCDYVQMPPERALVVSRTDERCARVVVTGPVPRRTWTFDAADARALLGVERVVVARLQRKDPELAGDLGWITVDVSELPVQAMDAATRTVSWGDELRADQDVVLRTPASGASGWRVVVEEWERFEGDPLPPVMRTRVARGRPPTWEQRMVFADEVYL</sequence>
<evidence type="ECO:0000313" key="2">
    <source>
        <dbReference type="Proteomes" id="UP001054811"/>
    </source>
</evidence>
<dbReference type="RefSeq" id="WP_259611684.1">
    <property type="nucleotide sequence ID" value="NZ_CP091139.2"/>
</dbReference>
<gene>
    <name evidence="1" type="ORF">L2X98_33300</name>
</gene>
<organism evidence="1 2">
    <name type="scientific">Microbacterium elymi</name>
    <dbReference type="NCBI Taxonomy" id="2909587"/>
    <lineage>
        <taxon>Bacteria</taxon>
        <taxon>Bacillati</taxon>
        <taxon>Actinomycetota</taxon>
        <taxon>Actinomycetes</taxon>
        <taxon>Micrococcales</taxon>
        <taxon>Microbacteriaceae</taxon>
        <taxon>Microbacterium</taxon>
    </lineage>
</organism>
<reference evidence="1" key="1">
    <citation type="submission" date="2022-01" db="EMBL/GenBank/DDBJ databases">
        <title>Microbacterium eymi and Microbacterium rhizovicinus sp. nov., isolated from the rhizospheric soil of Elymus tsukushiensis, a plant native to the Dokdo Islands, Republic of Korea.</title>
        <authorList>
            <person name="Hwang Y.J."/>
        </authorList>
    </citation>
    <scope>NUCLEOTIDE SEQUENCE</scope>
    <source>
        <strain evidence="1">KUDC0405</strain>
    </source>
</reference>